<name>A0AAD9JPP7_9ANNE</name>
<feature type="transmembrane region" description="Helical" evidence="7">
    <location>
        <begin position="92"/>
        <end position="111"/>
    </location>
</feature>
<keyword evidence="4 7" id="KW-0812">Transmembrane</keyword>
<keyword evidence="6 7" id="KW-0472">Membrane</keyword>
<evidence type="ECO:0000256" key="1">
    <source>
        <dbReference type="ARBA" id="ARBA00004141"/>
    </source>
</evidence>
<feature type="transmembrane region" description="Helical" evidence="7">
    <location>
        <begin position="185"/>
        <end position="206"/>
    </location>
</feature>
<proteinExistence type="inferred from homology"/>
<evidence type="ECO:0000256" key="2">
    <source>
        <dbReference type="ARBA" id="ARBA00006314"/>
    </source>
</evidence>
<comment type="similarity">
    <text evidence="2">Belongs to the TMEM192 family.</text>
</comment>
<evidence type="ECO:0000313" key="9">
    <source>
        <dbReference type="Proteomes" id="UP001208570"/>
    </source>
</evidence>
<dbReference type="GO" id="GO:0005770">
    <property type="term" value="C:late endosome"/>
    <property type="evidence" value="ECO:0007669"/>
    <property type="project" value="TreeGrafter"/>
</dbReference>
<evidence type="ECO:0000256" key="6">
    <source>
        <dbReference type="ARBA" id="ARBA00023136"/>
    </source>
</evidence>
<keyword evidence="9" id="KW-1185">Reference proteome</keyword>
<evidence type="ECO:0000256" key="7">
    <source>
        <dbReference type="SAM" id="Phobius"/>
    </source>
</evidence>
<sequence>MSMADNQIQGNSNLTGRQITSGFPFDEWSQSVQDTDQLVSIREQQQERAFQPMTTPLSIILLILIMVCFEIAVFLVPHLSHPDSFIIPPYSILMYTQSSLWFFLMLIDRYWRFEHYISRTKGYLEFYRYTRHLRRMPIMIISGGKYKAYEHRTVLLLILTTLLSVNCHTEPGHECPGIPLTRCQYAQIVISVQVAIVLPILIIYLIRTIKFNKAASVPDIQEEDTFSSITTSRTLCNGVGFRDDSYVDDILEKQADMIRYLKHHNNHLGRKVLQLTAQLEHEHS</sequence>
<dbReference type="Proteomes" id="UP001208570">
    <property type="component" value="Unassembled WGS sequence"/>
</dbReference>
<organism evidence="8 9">
    <name type="scientific">Paralvinella palmiformis</name>
    <dbReference type="NCBI Taxonomy" id="53620"/>
    <lineage>
        <taxon>Eukaryota</taxon>
        <taxon>Metazoa</taxon>
        <taxon>Spiralia</taxon>
        <taxon>Lophotrochozoa</taxon>
        <taxon>Annelida</taxon>
        <taxon>Polychaeta</taxon>
        <taxon>Sedentaria</taxon>
        <taxon>Canalipalpata</taxon>
        <taxon>Terebellida</taxon>
        <taxon>Terebelliformia</taxon>
        <taxon>Alvinellidae</taxon>
        <taxon>Paralvinella</taxon>
    </lineage>
</organism>
<evidence type="ECO:0000256" key="3">
    <source>
        <dbReference type="ARBA" id="ARBA00014635"/>
    </source>
</evidence>
<dbReference type="GO" id="GO:0005765">
    <property type="term" value="C:lysosomal membrane"/>
    <property type="evidence" value="ECO:0007669"/>
    <property type="project" value="TreeGrafter"/>
</dbReference>
<evidence type="ECO:0000256" key="5">
    <source>
        <dbReference type="ARBA" id="ARBA00022989"/>
    </source>
</evidence>
<accession>A0AAD9JPP7</accession>
<dbReference type="PANTHER" id="PTHR31592:SF1">
    <property type="entry name" value="TRANSMEMBRANE PROTEIN 192"/>
    <property type="match status" value="1"/>
</dbReference>
<dbReference type="PANTHER" id="PTHR31592">
    <property type="entry name" value="TRANSMEMBRANE PROTEIN 192"/>
    <property type="match status" value="1"/>
</dbReference>
<dbReference type="Pfam" id="PF14802">
    <property type="entry name" value="TMEM192"/>
    <property type="match status" value="1"/>
</dbReference>
<feature type="transmembrane region" description="Helical" evidence="7">
    <location>
        <begin position="57"/>
        <end position="80"/>
    </location>
</feature>
<evidence type="ECO:0000256" key="4">
    <source>
        <dbReference type="ARBA" id="ARBA00022692"/>
    </source>
</evidence>
<dbReference type="EMBL" id="JAODUP010000197">
    <property type="protein sequence ID" value="KAK2157129.1"/>
    <property type="molecule type" value="Genomic_DNA"/>
</dbReference>
<reference evidence="8" key="1">
    <citation type="journal article" date="2023" name="Mol. Biol. Evol.">
        <title>Third-Generation Sequencing Reveals the Adaptive Role of the Epigenome in Three Deep-Sea Polychaetes.</title>
        <authorList>
            <person name="Perez M."/>
            <person name="Aroh O."/>
            <person name="Sun Y."/>
            <person name="Lan Y."/>
            <person name="Juniper S.K."/>
            <person name="Young C.R."/>
            <person name="Angers B."/>
            <person name="Qian P.Y."/>
        </authorList>
    </citation>
    <scope>NUCLEOTIDE SEQUENCE</scope>
    <source>
        <strain evidence="8">P08H-3</strain>
    </source>
</reference>
<comment type="subcellular location">
    <subcellularLocation>
        <location evidence="1">Membrane</location>
        <topology evidence="1">Multi-pass membrane protein</topology>
    </subcellularLocation>
</comment>
<evidence type="ECO:0000313" key="8">
    <source>
        <dbReference type="EMBL" id="KAK2157129.1"/>
    </source>
</evidence>
<protein>
    <recommendedName>
        <fullName evidence="3">Transmembrane protein 192</fullName>
    </recommendedName>
</protein>
<dbReference type="InterPro" id="IPR029399">
    <property type="entry name" value="TMEM192"/>
</dbReference>
<keyword evidence="5 7" id="KW-1133">Transmembrane helix</keyword>
<dbReference type="AlphaFoldDB" id="A0AAD9JPP7"/>
<gene>
    <name evidence="8" type="ORF">LSH36_197g01023</name>
</gene>
<comment type="caution">
    <text evidence="8">The sequence shown here is derived from an EMBL/GenBank/DDBJ whole genome shotgun (WGS) entry which is preliminary data.</text>
</comment>